<organism evidence="4 5">
    <name type="scientific">Pseudoxanthomonas kaohsiungensis</name>
    <dbReference type="NCBI Taxonomy" id="283923"/>
    <lineage>
        <taxon>Bacteria</taxon>
        <taxon>Pseudomonadati</taxon>
        <taxon>Pseudomonadota</taxon>
        <taxon>Gammaproteobacteria</taxon>
        <taxon>Lysobacterales</taxon>
        <taxon>Lysobacteraceae</taxon>
        <taxon>Pseudoxanthomonas</taxon>
    </lineage>
</organism>
<dbReference type="InterPro" id="IPR036513">
    <property type="entry name" value="STAS_dom_sf"/>
</dbReference>
<sequence>MSLLRTEIAPANGGVQRVAIGGRLDTHTYAELDQALAPLLANPAVISLVLDLEGLDYISSAGIRSVFKARKALAARAGRVLVVNPQPQIQKVFDLVKAVPLNEIFTSVAEADAYLDAMQRKVVEGDDED</sequence>
<proteinExistence type="inferred from homology"/>
<name>A0ABW3M4Z9_9GAMM</name>
<dbReference type="PROSITE" id="PS50801">
    <property type="entry name" value="STAS"/>
    <property type="match status" value="1"/>
</dbReference>
<gene>
    <name evidence="4" type="ORF">ACFQ2N_17175</name>
</gene>
<accession>A0ABW3M4Z9</accession>
<dbReference type="PANTHER" id="PTHR33495">
    <property type="entry name" value="ANTI-SIGMA FACTOR ANTAGONIST TM_1081-RELATED-RELATED"/>
    <property type="match status" value="1"/>
</dbReference>
<evidence type="ECO:0000259" key="3">
    <source>
        <dbReference type="PROSITE" id="PS50801"/>
    </source>
</evidence>
<dbReference type="Proteomes" id="UP001597033">
    <property type="component" value="Unassembled WGS sequence"/>
</dbReference>
<dbReference type="EMBL" id="JBHTKN010000022">
    <property type="protein sequence ID" value="MFD1044080.1"/>
    <property type="molecule type" value="Genomic_DNA"/>
</dbReference>
<comment type="similarity">
    <text evidence="1 2">Belongs to the anti-sigma-factor antagonist family.</text>
</comment>
<dbReference type="PANTHER" id="PTHR33495:SF2">
    <property type="entry name" value="ANTI-SIGMA FACTOR ANTAGONIST TM_1081-RELATED"/>
    <property type="match status" value="1"/>
</dbReference>
<comment type="caution">
    <text evidence="4">The sequence shown here is derived from an EMBL/GenBank/DDBJ whole genome shotgun (WGS) entry which is preliminary data.</text>
</comment>
<dbReference type="CDD" id="cd07043">
    <property type="entry name" value="STAS_anti-anti-sigma_factors"/>
    <property type="match status" value="1"/>
</dbReference>
<protein>
    <recommendedName>
        <fullName evidence="2">Anti-sigma factor antagonist</fullName>
    </recommendedName>
</protein>
<dbReference type="InterPro" id="IPR002645">
    <property type="entry name" value="STAS_dom"/>
</dbReference>
<feature type="domain" description="STAS" evidence="3">
    <location>
        <begin position="5"/>
        <end position="115"/>
    </location>
</feature>
<dbReference type="NCBIfam" id="TIGR00377">
    <property type="entry name" value="ant_ant_sig"/>
    <property type="match status" value="1"/>
</dbReference>
<dbReference type="InterPro" id="IPR003658">
    <property type="entry name" value="Anti-sigma_ant"/>
</dbReference>
<dbReference type="Pfam" id="PF01740">
    <property type="entry name" value="STAS"/>
    <property type="match status" value="1"/>
</dbReference>
<evidence type="ECO:0000256" key="1">
    <source>
        <dbReference type="ARBA" id="ARBA00009013"/>
    </source>
</evidence>
<dbReference type="RefSeq" id="WP_162378589.1">
    <property type="nucleotide sequence ID" value="NZ_JBHTKN010000022.1"/>
</dbReference>
<evidence type="ECO:0000313" key="4">
    <source>
        <dbReference type="EMBL" id="MFD1044080.1"/>
    </source>
</evidence>
<evidence type="ECO:0000313" key="5">
    <source>
        <dbReference type="Proteomes" id="UP001597033"/>
    </source>
</evidence>
<reference evidence="5" key="1">
    <citation type="journal article" date="2019" name="Int. J. Syst. Evol. Microbiol.">
        <title>The Global Catalogue of Microorganisms (GCM) 10K type strain sequencing project: providing services to taxonomists for standard genome sequencing and annotation.</title>
        <authorList>
            <consortium name="The Broad Institute Genomics Platform"/>
            <consortium name="The Broad Institute Genome Sequencing Center for Infectious Disease"/>
            <person name="Wu L."/>
            <person name="Ma J."/>
        </authorList>
    </citation>
    <scope>NUCLEOTIDE SEQUENCE [LARGE SCALE GENOMIC DNA]</scope>
    <source>
        <strain evidence="5">CCUG 55854</strain>
    </source>
</reference>
<dbReference type="Gene3D" id="3.30.750.24">
    <property type="entry name" value="STAS domain"/>
    <property type="match status" value="1"/>
</dbReference>
<evidence type="ECO:0000256" key="2">
    <source>
        <dbReference type="RuleBase" id="RU003749"/>
    </source>
</evidence>
<keyword evidence="5" id="KW-1185">Reference proteome</keyword>
<dbReference type="SUPFAM" id="SSF52091">
    <property type="entry name" value="SpoIIaa-like"/>
    <property type="match status" value="1"/>
</dbReference>